<dbReference type="SUPFAM" id="SSF53850">
    <property type="entry name" value="Periplasmic binding protein-like II"/>
    <property type="match status" value="1"/>
</dbReference>
<accession>A0A5M3XWG5</accession>
<name>A0A5M3XWG5_9ACTN</name>
<dbReference type="AlphaFoldDB" id="A0A5M3XWG5"/>
<dbReference type="Proteomes" id="UP000377595">
    <property type="component" value="Unassembled WGS sequence"/>
</dbReference>
<keyword evidence="3" id="KW-1185">Reference proteome</keyword>
<organism evidence="2 3">
    <name type="scientific">Acrocarpospora pleiomorpha</name>
    <dbReference type="NCBI Taxonomy" id="90975"/>
    <lineage>
        <taxon>Bacteria</taxon>
        <taxon>Bacillati</taxon>
        <taxon>Actinomycetota</taxon>
        <taxon>Actinomycetes</taxon>
        <taxon>Streptosporangiales</taxon>
        <taxon>Streptosporangiaceae</taxon>
        <taxon>Acrocarpospora</taxon>
    </lineage>
</organism>
<dbReference type="PANTHER" id="PTHR43649">
    <property type="entry name" value="ARABINOSE-BINDING PROTEIN-RELATED"/>
    <property type="match status" value="1"/>
</dbReference>
<feature type="chain" id="PRO_5039148521" evidence="1">
    <location>
        <begin position="20"/>
        <end position="424"/>
    </location>
</feature>
<dbReference type="PROSITE" id="PS51257">
    <property type="entry name" value="PROKAR_LIPOPROTEIN"/>
    <property type="match status" value="1"/>
</dbReference>
<dbReference type="PANTHER" id="PTHR43649:SF14">
    <property type="entry name" value="BLR3389 PROTEIN"/>
    <property type="match status" value="1"/>
</dbReference>
<gene>
    <name evidence="2" type="ORF">Aple_068000</name>
</gene>
<dbReference type="EMBL" id="BLAF01000046">
    <property type="protein sequence ID" value="GES23901.1"/>
    <property type="molecule type" value="Genomic_DNA"/>
</dbReference>
<dbReference type="Gene3D" id="3.40.190.10">
    <property type="entry name" value="Periplasmic binding protein-like II"/>
    <property type="match status" value="2"/>
</dbReference>
<comment type="caution">
    <text evidence="2">The sequence shown here is derived from an EMBL/GenBank/DDBJ whole genome shotgun (WGS) entry which is preliminary data.</text>
</comment>
<evidence type="ECO:0000313" key="2">
    <source>
        <dbReference type="EMBL" id="GES23901.1"/>
    </source>
</evidence>
<reference evidence="2 3" key="1">
    <citation type="submission" date="2019-10" db="EMBL/GenBank/DDBJ databases">
        <title>Whole genome shotgun sequence of Acrocarpospora pleiomorpha NBRC 16267.</title>
        <authorList>
            <person name="Ichikawa N."/>
            <person name="Kimura A."/>
            <person name="Kitahashi Y."/>
            <person name="Komaki H."/>
            <person name="Oguchi A."/>
        </authorList>
    </citation>
    <scope>NUCLEOTIDE SEQUENCE [LARGE SCALE GENOMIC DNA]</scope>
    <source>
        <strain evidence="2 3">NBRC 16267</strain>
    </source>
</reference>
<dbReference type="InterPro" id="IPR006059">
    <property type="entry name" value="SBP"/>
</dbReference>
<evidence type="ECO:0000313" key="3">
    <source>
        <dbReference type="Proteomes" id="UP000377595"/>
    </source>
</evidence>
<protein>
    <submittedName>
        <fullName evidence="2">ABC transporter substrate-binding protein</fullName>
    </submittedName>
</protein>
<dbReference type="RefSeq" id="WP_170321782.1">
    <property type="nucleotide sequence ID" value="NZ_BAAAHM010000016.1"/>
</dbReference>
<dbReference type="Pfam" id="PF13416">
    <property type="entry name" value="SBP_bac_8"/>
    <property type="match status" value="1"/>
</dbReference>
<evidence type="ECO:0000256" key="1">
    <source>
        <dbReference type="SAM" id="SignalP"/>
    </source>
</evidence>
<feature type="signal peptide" evidence="1">
    <location>
        <begin position="1"/>
        <end position="19"/>
    </location>
</feature>
<proteinExistence type="predicted"/>
<dbReference type="InterPro" id="IPR050490">
    <property type="entry name" value="Bact_solute-bd_prot1"/>
</dbReference>
<sequence length="424" mass="44336">MRKNTATSLITLTAITTLAAAVLAGCSTSTTGSGGGRTLTIGWNSLDRPGIDAAVAAFKKSHPDVEIKLTSADVADYQALIRTQLSSGTAPDVFYVWPGNGNPGAIEALAPGGYLADLSGRAWVANIPGSIKSRTEVDGTTYFAPMATNGIGAIYNMDLMGKLGIKVPDTWDSVLEYCAKAKAAGKIPYDVGVADIFAIMVPYALVATNVYTTTPDFDAEQAAGKSSFESSPGYKKSLEQEIEMRDAGCFGSVPTGTVLADTVTHIADGSALAVINITTTLGQFTKAAPNTTLKFFPLPATNDPSETRISGSSGAGPAVNAKTGNMELALEFVDWMGSAEGQTAYAGGSKQVPPMSGDLYQPSDLVAEVAKMYKENRVSPLLDQNWPNAVVQERLVSAVQQLMADKSSIGEVLKIMDVAYTTGK</sequence>
<keyword evidence="1" id="KW-0732">Signal</keyword>